<feature type="domain" description="Ras-GEF" evidence="4">
    <location>
        <begin position="594"/>
        <end position="906"/>
    </location>
</feature>
<proteinExistence type="predicted"/>
<feature type="compositionally biased region" description="Basic and acidic residues" evidence="3">
    <location>
        <begin position="53"/>
        <end position="62"/>
    </location>
</feature>
<dbReference type="VEuPathDB" id="AmoebaDB:NF0046800"/>
<dbReference type="SUPFAM" id="SSF48366">
    <property type="entry name" value="Ras GEF"/>
    <property type="match status" value="1"/>
</dbReference>
<feature type="compositionally biased region" description="Polar residues" evidence="3">
    <location>
        <begin position="1"/>
        <end position="12"/>
    </location>
</feature>
<evidence type="ECO:0000259" key="4">
    <source>
        <dbReference type="PROSITE" id="PS50009"/>
    </source>
</evidence>
<protein>
    <recommendedName>
        <fullName evidence="4">Ras-GEF domain-containing protein</fullName>
    </recommendedName>
</protein>
<dbReference type="AlphaFoldDB" id="A0A6A5BHG5"/>
<evidence type="ECO:0000313" key="6">
    <source>
        <dbReference type="Proteomes" id="UP000444721"/>
    </source>
</evidence>
<dbReference type="Gene3D" id="1.10.840.10">
    <property type="entry name" value="Ras guanine-nucleotide exchange factors catalytic domain"/>
    <property type="match status" value="1"/>
</dbReference>
<evidence type="ECO:0000256" key="2">
    <source>
        <dbReference type="PROSITE-ProRule" id="PRU00168"/>
    </source>
</evidence>
<dbReference type="PANTHER" id="PTHR23113:SF99">
    <property type="entry name" value="RASGEF DOMAIN-CONTAINING PROTEIN"/>
    <property type="match status" value="1"/>
</dbReference>
<dbReference type="PROSITE" id="PS50009">
    <property type="entry name" value="RASGEF_CAT"/>
    <property type="match status" value="1"/>
</dbReference>
<dbReference type="OrthoDB" id="28357at2759"/>
<dbReference type="GeneID" id="68111184"/>
<dbReference type="VEuPathDB" id="AmoebaDB:FDP41_003966"/>
<feature type="region of interest" description="Disordered" evidence="3">
    <location>
        <begin position="48"/>
        <end position="98"/>
    </location>
</feature>
<evidence type="ECO:0000313" key="5">
    <source>
        <dbReference type="EMBL" id="KAF0977313.1"/>
    </source>
</evidence>
<dbReference type="Proteomes" id="UP000444721">
    <property type="component" value="Unassembled WGS sequence"/>
</dbReference>
<gene>
    <name evidence="5" type="ORF">FDP41_003966</name>
</gene>
<evidence type="ECO:0000256" key="1">
    <source>
        <dbReference type="ARBA" id="ARBA00022658"/>
    </source>
</evidence>
<feature type="compositionally biased region" description="Low complexity" evidence="3">
    <location>
        <begin position="183"/>
        <end position="204"/>
    </location>
</feature>
<keyword evidence="6" id="KW-1185">Reference proteome</keyword>
<feature type="region of interest" description="Disordered" evidence="3">
    <location>
        <begin position="1"/>
        <end position="24"/>
    </location>
</feature>
<dbReference type="Pfam" id="PF00617">
    <property type="entry name" value="RasGEF"/>
    <property type="match status" value="1"/>
</dbReference>
<dbReference type="GO" id="GO:0005085">
    <property type="term" value="F:guanyl-nucleotide exchange factor activity"/>
    <property type="evidence" value="ECO:0007669"/>
    <property type="project" value="UniProtKB-KW"/>
</dbReference>
<dbReference type="InterPro" id="IPR008937">
    <property type="entry name" value="Ras-like_GEF"/>
</dbReference>
<dbReference type="InterPro" id="IPR036964">
    <property type="entry name" value="RASGEF_cat_dom_sf"/>
</dbReference>
<dbReference type="InterPro" id="IPR001895">
    <property type="entry name" value="RASGEF_cat_dom"/>
</dbReference>
<accession>A0A6A5BHG5</accession>
<sequence>MATIESQQQEQHQFMDPAVEFSSSSSPFHLSDYFGMMASSAHVESVKTNHHSLVSEEAREEQQMPSENFSSSSLPPQEEEEKLDTSTTRTTSEKNTPPMLINSEFHYRVDGFNNCSESCRNFLKHFQAYLSFHGVTEEPNHGHHLSANRVDLDLKDHMEISSLIEQFIVTIELSSSCREDEASSNNNNIGNSPNASLESSSSSSFSETIGSDVKTIELATMDIKGKLTISKTNSSSIQAASFNSDSTKSIDSNKLWLQLDSLSGISFHKWIEKIIFPYLRLSNIPPKIYNHLNVWHDDLVRINPDLTQEMTEVFFACYPSLFKQLSEHYPYSNDQKNCHLLLAEHLIGILWMNYLNIHEKRELHIFNEMIMERILYCLKYWIQYYSDRLDFLTNQFVSNALQQVIDLLQNLQLLSEESQDKLTPFKDCISSIREMLKHSQKEFPFSMSGWSEYVEMKKEELGLNDNIEENEEEKSPNEQQDADLIPVEEIVEEEEDGEEEEDVDLSEMFHNLSCSIMSQFDLSQIQIPELFKDKLDETMLNTLLETTFDNIDSDSSQRIQQFVLSFLKIIYPERSELDSMPSADLYFEFISLWPPLEIAKQLTNYEFVYCFEACNTHDFFATISKISSTSNTNSPQNPYNLNHMIERFNWLSFWICYMILKQRDMQSRVKTMAFFVQVMLFVMCLQNYQSSMSILSAFHSTSIVKLSKAWDQLSTFENDQQDVMTFNLPSFPYYQFLKGANELFSFDKKFFNLKCHIISEIEKKLQSSESAISCIPYIGTFLGEISAIETYFNDFFSFNDSNIPQHGHNKPQHHHHHQNSLIKTNSNTTIHTHQIPHHYMFNYEKKKKITKPIKEIQTFQKLSRTTASTIDVTSNRIPHALFKPVPILHVLLSTSEIIKSLPKDPKISEPVGNVNVNPLIRSDSLSSIGLDSPTLSTVSNSSNNGSGFFQSQSVMMLMALKSNAHSDYIKKIFREMAKEIVKNE</sequence>
<dbReference type="RefSeq" id="XP_044562026.1">
    <property type="nucleotide sequence ID" value="XM_044707328.1"/>
</dbReference>
<feature type="region of interest" description="Disordered" evidence="3">
    <location>
        <begin position="180"/>
        <end position="204"/>
    </location>
</feature>
<dbReference type="PANTHER" id="PTHR23113">
    <property type="entry name" value="GUANINE NUCLEOTIDE EXCHANGE FACTOR"/>
    <property type="match status" value="1"/>
</dbReference>
<keyword evidence="1 2" id="KW-0344">Guanine-nucleotide releasing factor</keyword>
<comment type="caution">
    <text evidence="5">The sequence shown here is derived from an EMBL/GenBank/DDBJ whole genome shotgun (WGS) entry which is preliminary data.</text>
</comment>
<dbReference type="SMART" id="SM00147">
    <property type="entry name" value="RasGEF"/>
    <property type="match status" value="1"/>
</dbReference>
<dbReference type="EMBL" id="VFQX01000035">
    <property type="protein sequence ID" value="KAF0977313.1"/>
    <property type="molecule type" value="Genomic_DNA"/>
</dbReference>
<dbReference type="VEuPathDB" id="AmoebaDB:NfTy_062980"/>
<evidence type="ECO:0000256" key="3">
    <source>
        <dbReference type="SAM" id="MobiDB-lite"/>
    </source>
</evidence>
<dbReference type="InterPro" id="IPR023578">
    <property type="entry name" value="Ras_GEF_dom_sf"/>
</dbReference>
<organism evidence="5 6">
    <name type="scientific">Naegleria fowleri</name>
    <name type="common">Brain eating amoeba</name>
    <dbReference type="NCBI Taxonomy" id="5763"/>
    <lineage>
        <taxon>Eukaryota</taxon>
        <taxon>Discoba</taxon>
        <taxon>Heterolobosea</taxon>
        <taxon>Tetramitia</taxon>
        <taxon>Eutetramitia</taxon>
        <taxon>Vahlkampfiidae</taxon>
        <taxon>Naegleria</taxon>
    </lineage>
</organism>
<reference evidence="5 6" key="1">
    <citation type="journal article" date="2019" name="Sci. Rep.">
        <title>Nanopore sequencing improves the draft genome of the human pathogenic amoeba Naegleria fowleri.</title>
        <authorList>
            <person name="Liechti N."/>
            <person name="Schurch N."/>
            <person name="Bruggmann R."/>
            <person name="Wittwer M."/>
        </authorList>
    </citation>
    <scope>NUCLEOTIDE SEQUENCE [LARGE SCALE GENOMIC DNA]</scope>
    <source>
        <strain evidence="5 6">ATCC 30894</strain>
    </source>
</reference>
<dbReference type="OMA" id="QLTNYEF"/>
<name>A0A6A5BHG5_NAEFO</name>
<dbReference type="GO" id="GO:0007265">
    <property type="term" value="P:Ras protein signal transduction"/>
    <property type="evidence" value="ECO:0007669"/>
    <property type="project" value="TreeGrafter"/>
</dbReference>
<dbReference type="GO" id="GO:0005886">
    <property type="term" value="C:plasma membrane"/>
    <property type="evidence" value="ECO:0007669"/>
    <property type="project" value="TreeGrafter"/>
</dbReference>